<dbReference type="SUPFAM" id="SSF56176">
    <property type="entry name" value="FAD-binding/transporter-associated domain-like"/>
    <property type="match status" value="1"/>
</dbReference>
<dbReference type="EMBL" id="CP017634">
    <property type="protein sequence ID" value="ATW23549.1"/>
    <property type="molecule type" value="Genomic_DNA"/>
</dbReference>
<dbReference type="RefSeq" id="WP_148132698.1">
    <property type="nucleotide sequence ID" value="NZ_CP017634.1"/>
</dbReference>
<dbReference type="InterPro" id="IPR036318">
    <property type="entry name" value="FAD-bd_PCMH-like_sf"/>
</dbReference>
<dbReference type="Gene3D" id="3.30.465.10">
    <property type="match status" value="1"/>
</dbReference>
<dbReference type="SUPFAM" id="SSF55447">
    <property type="entry name" value="CO dehydrogenase flavoprotein C-terminal domain-like"/>
    <property type="match status" value="1"/>
</dbReference>
<evidence type="ECO:0000256" key="1">
    <source>
        <dbReference type="ARBA" id="ARBA00022630"/>
    </source>
</evidence>
<reference evidence="4 5" key="1">
    <citation type="submission" date="2016-10" db="EMBL/GenBank/DDBJ databases">
        <title>Complete Genome Sequence of Peptococcaceae strain DCMF.</title>
        <authorList>
            <person name="Edwards R.J."/>
            <person name="Holland S.I."/>
            <person name="Deshpande N.P."/>
            <person name="Wong Y.K."/>
            <person name="Ertan H."/>
            <person name="Manefield M."/>
            <person name="Russell T.L."/>
            <person name="Lee M.J."/>
        </authorList>
    </citation>
    <scope>NUCLEOTIDE SEQUENCE [LARGE SCALE GENOMIC DNA]</scope>
    <source>
        <strain evidence="4 5">DCMF</strain>
    </source>
</reference>
<keyword evidence="2" id="KW-0560">Oxidoreductase</keyword>
<dbReference type="InterPro" id="IPR051312">
    <property type="entry name" value="Diverse_Substr_Oxidored"/>
</dbReference>
<name>A0A3G1KMA4_FORW1</name>
<dbReference type="OrthoDB" id="9789842at2"/>
<dbReference type="Gene3D" id="3.30.390.50">
    <property type="entry name" value="CO dehydrogenase flavoprotein, C-terminal domain"/>
    <property type="match status" value="1"/>
</dbReference>
<dbReference type="InterPro" id="IPR016166">
    <property type="entry name" value="FAD-bd_PCMH"/>
</dbReference>
<evidence type="ECO:0000259" key="3">
    <source>
        <dbReference type="PROSITE" id="PS51387"/>
    </source>
</evidence>
<dbReference type="Pfam" id="PF00941">
    <property type="entry name" value="FAD_binding_5"/>
    <property type="match status" value="1"/>
</dbReference>
<evidence type="ECO:0000256" key="2">
    <source>
        <dbReference type="ARBA" id="ARBA00023002"/>
    </source>
</evidence>
<protein>
    <recommendedName>
        <fullName evidence="3">FAD-binding PCMH-type domain-containing protein</fullName>
    </recommendedName>
</protein>
<dbReference type="InterPro" id="IPR036683">
    <property type="entry name" value="CO_DH_flav_C_dom_sf"/>
</dbReference>
<dbReference type="InterPro" id="IPR016169">
    <property type="entry name" value="FAD-bd_PCMH_sub2"/>
</dbReference>
<dbReference type="GO" id="GO:0016491">
    <property type="term" value="F:oxidoreductase activity"/>
    <property type="evidence" value="ECO:0007669"/>
    <property type="project" value="UniProtKB-KW"/>
</dbReference>
<evidence type="ECO:0000313" key="5">
    <source>
        <dbReference type="Proteomes" id="UP000323521"/>
    </source>
</evidence>
<keyword evidence="5" id="KW-1185">Reference proteome</keyword>
<dbReference type="InterPro" id="IPR016167">
    <property type="entry name" value="FAD-bd_PCMH_sub1"/>
</dbReference>
<keyword evidence="1" id="KW-0285">Flavoprotein</keyword>
<sequence length="324" mass="35975">MSYQVFKAHSLAELWQIFADRPDAYPIAGGTDIIPRVNQGIEFHPLFVCLDEILELYGVVWLPDGSLQIGALSKLVELAENKRLSEYHALQQACSRVASPQIRNQATIGGNVLQENRCIYFNQSVSWRREEPCFKLGGKRCYQYTRSPQCVALFQSDVAPVLMSYHAVACWQGPRGIRQTPLAELYLDAGKKAKGTDEILIALVIPPIDGVMRSAYTRETIRGSFDFPLISCAMTFVEQDGRITQATVVIGSAGVKPQYVDDIKPLLQGKTPAEAVKLMEEVQTLATKKIAPFRDSRVDAVTRKALGKSAVKRALLQVCGQDRQ</sequence>
<dbReference type="InterPro" id="IPR002346">
    <property type="entry name" value="Mopterin_DH_FAD-bd"/>
</dbReference>
<dbReference type="KEGG" id="fwa:DCMF_00940"/>
<dbReference type="AlphaFoldDB" id="A0A3G1KMA4"/>
<dbReference type="Pfam" id="PF03450">
    <property type="entry name" value="CO_deh_flav_C"/>
    <property type="match status" value="1"/>
</dbReference>
<feature type="domain" description="FAD-binding PCMH-type" evidence="3">
    <location>
        <begin position="1"/>
        <end position="210"/>
    </location>
</feature>
<dbReference type="InterPro" id="IPR005107">
    <property type="entry name" value="CO_DH_flav_C"/>
</dbReference>
<accession>A0A3G1KMA4</accession>
<dbReference type="GO" id="GO:0071949">
    <property type="term" value="F:FAD binding"/>
    <property type="evidence" value="ECO:0007669"/>
    <property type="project" value="InterPro"/>
</dbReference>
<dbReference type="Gene3D" id="3.30.43.10">
    <property type="entry name" value="Uridine Diphospho-n-acetylenolpyruvylglucosamine Reductase, domain 2"/>
    <property type="match status" value="1"/>
</dbReference>
<dbReference type="PANTHER" id="PTHR42659:SF9">
    <property type="entry name" value="XANTHINE DEHYDROGENASE FAD-BINDING SUBUNIT XDHB-RELATED"/>
    <property type="match status" value="1"/>
</dbReference>
<dbReference type="Proteomes" id="UP000323521">
    <property type="component" value="Chromosome"/>
</dbReference>
<proteinExistence type="predicted"/>
<dbReference type="PROSITE" id="PS51387">
    <property type="entry name" value="FAD_PCMH"/>
    <property type="match status" value="1"/>
</dbReference>
<dbReference type="PANTHER" id="PTHR42659">
    <property type="entry name" value="XANTHINE DEHYDROGENASE SUBUNIT C-RELATED"/>
    <property type="match status" value="1"/>
</dbReference>
<organism evidence="4 5">
    <name type="scientific">Formimonas warabiya</name>
    <dbReference type="NCBI Taxonomy" id="1761012"/>
    <lineage>
        <taxon>Bacteria</taxon>
        <taxon>Bacillati</taxon>
        <taxon>Bacillota</taxon>
        <taxon>Clostridia</taxon>
        <taxon>Eubacteriales</taxon>
        <taxon>Peptococcaceae</taxon>
        <taxon>Candidatus Formimonas</taxon>
    </lineage>
</organism>
<gene>
    <name evidence="4" type="ORF">DCMF_00940</name>
</gene>
<evidence type="ECO:0000313" key="4">
    <source>
        <dbReference type="EMBL" id="ATW23549.1"/>
    </source>
</evidence>
<dbReference type="SMART" id="SM01092">
    <property type="entry name" value="CO_deh_flav_C"/>
    <property type="match status" value="1"/>
</dbReference>